<dbReference type="GO" id="GO:0005509">
    <property type="term" value="F:calcium ion binding"/>
    <property type="evidence" value="ECO:0007669"/>
    <property type="project" value="InterPro"/>
</dbReference>
<accession>A0A4R1HN87</accession>
<name>A0A4R1HN87_9GAMM</name>
<evidence type="ECO:0000313" key="4">
    <source>
        <dbReference type="Proteomes" id="UP000295707"/>
    </source>
</evidence>
<reference evidence="3 4" key="1">
    <citation type="submission" date="2019-03" db="EMBL/GenBank/DDBJ databases">
        <title>Genomic Encyclopedia of Type Strains, Phase IV (KMG-IV): sequencing the most valuable type-strain genomes for metagenomic binning, comparative biology and taxonomic classification.</title>
        <authorList>
            <person name="Goeker M."/>
        </authorList>
    </citation>
    <scope>NUCLEOTIDE SEQUENCE [LARGE SCALE GENOMIC DNA]</scope>
    <source>
        <strain evidence="3 4">DSM 19610</strain>
    </source>
</reference>
<dbReference type="SUPFAM" id="SSF47473">
    <property type="entry name" value="EF-hand"/>
    <property type="match status" value="1"/>
</dbReference>
<dbReference type="RefSeq" id="WP_165869165.1">
    <property type="nucleotide sequence ID" value="NZ_SMFX01000001.1"/>
</dbReference>
<dbReference type="PROSITE" id="PS00018">
    <property type="entry name" value="EF_HAND_1"/>
    <property type="match status" value="1"/>
</dbReference>
<dbReference type="Gene3D" id="1.10.238.10">
    <property type="entry name" value="EF-hand"/>
    <property type="match status" value="1"/>
</dbReference>
<dbReference type="AlphaFoldDB" id="A0A4R1HN87"/>
<feature type="domain" description="EF-hand" evidence="2">
    <location>
        <begin position="32"/>
        <end position="45"/>
    </location>
</feature>
<dbReference type="InterPro" id="IPR018247">
    <property type="entry name" value="EF_Hand_1_Ca_BS"/>
</dbReference>
<feature type="domain" description="EF-hand" evidence="2">
    <location>
        <begin position="59"/>
        <end position="77"/>
    </location>
</feature>
<dbReference type="Proteomes" id="UP000295707">
    <property type="component" value="Unassembled WGS sequence"/>
</dbReference>
<organism evidence="3 4">
    <name type="scientific">Thiogranum longum</name>
    <dbReference type="NCBI Taxonomy" id="1537524"/>
    <lineage>
        <taxon>Bacteria</taxon>
        <taxon>Pseudomonadati</taxon>
        <taxon>Pseudomonadota</taxon>
        <taxon>Gammaproteobacteria</taxon>
        <taxon>Chromatiales</taxon>
        <taxon>Ectothiorhodospiraceae</taxon>
        <taxon>Thiogranum</taxon>
    </lineage>
</organism>
<evidence type="ECO:0000259" key="2">
    <source>
        <dbReference type="Pfam" id="PF13202"/>
    </source>
</evidence>
<comment type="caution">
    <text evidence="3">The sequence shown here is derived from an EMBL/GenBank/DDBJ whole genome shotgun (WGS) entry which is preliminary data.</text>
</comment>
<dbReference type="Pfam" id="PF13202">
    <property type="entry name" value="EF-hand_5"/>
    <property type="match status" value="2"/>
</dbReference>
<protein>
    <submittedName>
        <fullName evidence="3">EF hand domain-containing protein</fullName>
    </submittedName>
</protein>
<feature type="chain" id="PRO_5020723627" evidence="1">
    <location>
        <begin position="22"/>
        <end position="87"/>
    </location>
</feature>
<dbReference type="EMBL" id="SMFX01000001">
    <property type="protein sequence ID" value="TCK18722.1"/>
    <property type="molecule type" value="Genomic_DNA"/>
</dbReference>
<feature type="signal peptide" evidence="1">
    <location>
        <begin position="1"/>
        <end position="21"/>
    </location>
</feature>
<keyword evidence="4" id="KW-1185">Reference proteome</keyword>
<evidence type="ECO:0000256" key="1">
    <source>
        <dbReference type="SAM" id="SignalP"/>
    </source>
</evidence>
<gene>
    <name evidence="3" type="ORF">DFR30_2006</name>
</gene>
<keyword evidence="1" id="KW-0732">Signal</keyword>
<sequence length="87" mass="10141">MFKHVLIVVVFTCLSATAALAAEDSDAPEMRFRHLDQNQDGHISLYEARDKHRVFHYYQRADKNEDGHLDRVEFSAFEVEVPEYGEK</sequence>
<dbReference type="InterPro" id="IPR002048">
    <property type="entry name" value="EF_hand_dom"/>
</dbReference>
<evidence type="ECO:0000313" key="3">
    <source>
        <dbReference type="EMBL" id="TCK18722.1"/>
    </source>
</evidence>
<dbReference type="InterPro" id="IPR011992">
    <property type="entry name" value="EF-hand-dom_pair"/>
</dbReference>
<proteinExistence type="predicted"/>